<keyword evidence="4" id="KW-1185">Reference proteome</keyword>
<keyword evidence="2" id="KW-1133">Transmembrane helix</keyword>
<name>A0ABY9HL36_9ACTN</name>
<dbReference type="Proteomes" id="UP001239522">
    <property type="component" value="Chromosome"/>
</dbReference>
<evidence type="ECO:0000256" key="1">
    <source>
        <dbReference type="SAM" id="MobiDB-lite"/>
    </source>
</evidence>
<sequence length="295" mass="31524">MTEQTAAPQPEAAAEPVSVPPQAPVAPPMPLTPPLPVPAAPRPPRRALRAVARWTVAVLVFGAVGAGTAYGITSMERTDVPGLATEADGRWDYPRLTLPALPAGEPRPFSAGNPSEVHHADLRELLLPAPAGATVDKKLKGGWVSTEQFASEYVKERRTELVDTLREGTLRHIAARGWTMPDGTSSRIYLLRFSSSEDADAFRDERYIGASSPGDGVPGAQFLELDESWRGGGKVENTASYVFNEPKPFGAEQMRIGYVVAGDTVAVVVQSRKGAGGTARIPFHQTVILQNQLLG</sequence>
<dbReference type="RefSeq" id="WP_306055927.1">
    <property type="nucleotide sequence ID" value="NZ_CP120997.1"/>
</dbReference>
<keyword evidence="2" id="KW-0472">Membrane</keyword>
<reference evidence="3 4" key="1">
    <citation type="submission" date="2023-03" db="EMBL/GenBank/DDBJ databases">
        <title>Isolation and description of six Streptomyces strains from soil environments, able to metabolize different microbial glucans.</title>
        <authorList>
            <person name="Widen T."/>
            <person name="Larsbrink J."/>
        </authorList>
    </citation>
    <scope>NUCLEOTIDE SEQUENCE [LARGE SCALE GENOMIC DNA]</scope>
    <source>
        <strain evidence="3 4">Mut1</strain>
    </source>
</reference>
<gene>
    <name evidence="3" type="ORF">P8A18_18410</name>
</gene>
<evidence type="ECO:0000313" key="4">
    <source>
        <dbReference type="Proteomes" id="UP001239522"/>
    </source>
</evidence>
<dbReference type="EMBL" id="CP120997">
    <property type="protein sequence ID" value="WLQ35272.1"/>
    <property type="molecule type" value="Genomic_DNA"/>
</dbReference>
<evidence type="ECO:0000256" key="2">
    <source>
        <dbReference type="SAM" id="Phobius"/>
    </source>
</evidence>
<protein>
    <submittedName>
        <fullName evidence="3">Uncharacterized protein</fullName>
    </submittedName>
</protein>
<keyword evidence="2" id="KW-0812">Transmembrane</keyword>
<feature type="region of interest" description="Disordered" evidence="1">
    <location>
        <begin position="1"/>
        <end position="38"/>
    </location>
</feature>
<proteinExistence type="predicted"/>
<evidence type="ECO:0000313" key="3">
    <source>
        <dbReference type="EMBL" id="WLQ35272.1"/>
    </source>
</evidence>
<feature type="compositionally biased region" description="Pro residues" evidence="1">
    <location>
        <begin position="18"/>
        <end position="38"/>
    </location>
</feature>
<feature type="compositionally biased region" description="Low complexity" evidence="1">
    <location>
        <begin position="1"/>
        <end position="17"/>
    </location>
</feature>
<accession>A0ABY9HL36</accession>
<feature type="transmembrane region" description="Helical" evidence="2">
    <location>
        <begin position="51"/>
        <end position="72"/>
    </location>
</feature>
<organism evidence="3 4">
    <name type="scientific">Streptomyces castrisilvae</name>
    <dbReference type="NCBI Taxonomy" id="3033811"/>
    <lineage>
        <taxon>Bacteria</taxon>
        <taxon>Bacillati</taxon>
        <taxon>Actinomycetota</taxon>
        <taxon>Actinomycetes</taxon>
        <taxon>Kitasatosporales</taxon>
        <taxon>Streptomycetaceae</taxon>
        <taxon>Streptomyces</taxon>
    </lineage>
</organism>